<feature type="signal peptide" evidence="1">
    <location>
        <begin position="1"/>
        <end position="17"/>
    </location>
</feature>
<organism evidence="2">
    <name type="scientific">Panstrongylus lignarius</name>
    <dbReference type="NCBI Taxonomy" id="156445"/>
    <lineage>
        <taxon>Eukaryota</taxon>
        <taxon>Metazoa</taxon>
        <taxon>Ecdysozoa</taxon>
        <taxon>Arthropoda</taxon>
        <taxon>Hexapoda</taxon>
        <taxon>Insecta</taxon>
        <taxon>Pterygota</taxon>
        <taxon>Neoptera</taxon>
        <taxon>Paraneoptera</taxon>
        <taxon>Hemiptera</taxon>
        <taxon>Heteroptera</taxon>
        <taxon>Panheteroptera</taxon>
        <taxon>Cimicomorpha</taxon>
        <taxon>Reduviidae</taxon>
        <taxon>Triatominae</taxon>
        <taxon>Panstrongylus</taxon>
    </lineage>
</organism>
<proteinExistence type="predicted"/>
<accession>A0A224Y3R3</accession>
<sequence length="93" mass="10302">MMPPIALLLIMQWTADGRHGLFGQPVNKRSPAVTLANHPICVYVHIVLVIIQHRRTVEHLVPDQLPVSPIARYMAAGLLGPVGLHVHRRAVLL</sequence>
<keyword evidence="1" id="KW-0732">Signal</keyword>
<name>A0A224Y3R3_9HEMI</name>
<evidence type="ECO:0000313" key="2">
    <source>
        <dbReference type="EMBL" id="JAW15079.1"/>
    </source>
</evidence>
<protein>
    <submittedName>
        <fullName evidence="2">Putative secreted protein</fullName>
    </submittedName>
</protein>
<dbReference type="AlphaFoldDB" id="A0A224Y3R3"/>
<feature type="chain" id="PRO_5012240059" evidence="1">
    <location>
        <begin position="18"/>
        <end position="93"/>
    </location>
</feature>
<reference evidence="2" key="1">
    <citation type="journal article" date="2018" name="PLoS Negl. Trop. Dis.">
        <title>An insight into the salivary gland and fat body transcriptome of Panstrongylus lignarius (Hemiptera: Heteroptera), the main vector of Chagas disease in Peru.</title>
        <authorList>
            <person name="Nevoa J.C."/>
            <person name="Mendes M.T."/>
            <person name="da Silva M.V."/>
            <person name="Soares S.C."/>
            <person name="Oliveira C.J.F."/>
            <person name="Ribeiro J.M.C."/>
        </authorList>
    </citation>
    <scope>NUCLEOTIDE SEQUENCE</scope>
</reference>
<evidence type="ECO:0000256" key="1">
    <source>
        <dbReference type="SAM" id="SignalP"/>
    </source>
</evidence>
<dbReference type="EMBL" id="GFTR01001347">
    <property type="protein sequence ID" value="JAW15079.1"/>
    <property type="molecule type" value="Transcribed_RNA"/>
</dbReference>